<name>A0A0C3KUG4_9AGAM</name>
<protein>
    <submittedName>
        <fullName evidence="1">Uncharacterized protein</fullName>
    </submittedName>
</protein>
<gene>
    <name evidence="1" type="ORF">M407DRAFT_93672</name>
</gene>
<dbReference type="AlphaFoldDB" id="A0A0C3KUG4"/>
<proteinExistence type="predicted"/>
<reference evidence="2" key="2">
    <citation type="submission" date="2015-01" db="EMBL/GenBank/DDBJ databases">
        <title>Evolutionary Origins and Diversification of the Mycorrhizal Mutualists.</title>
        <authorList>
            <consortium name="DOE Joint Genome Institute"/>
            <consortium name="Mycorrhizal Genomics Consortium"/>
            <person name="Kohler A."/>
            <person name="Kuo A."/>
            <person name="Nagy L.G."/>
            <person name="Floudas D."/>
            <person name="Copeland A."/>
            <person name="Barry K.W."/>
            <person name="Cichocki N."/>
            <person name="Veneault-Fourrey C."/>
            <person name="LaButti K."/>
            <person name="Lindquist E.A."/>
            <person name="Lipzen A."/>
            <person name="Lundell T."/>
            <person name="Morin E."/>
            <person name="Murat C."/>
            <person name="Riley R."/>
            <person name="Ohm R."/>
            <person name="Sun H."/>
            <person name="Tunlid A."/>
            <person name="Henrissat B."/>
            <person name="Grigoriev I.V."/>
            <person name="Hibbett D.S."/>
            <person name="Martin F."/>
        </authorList>
    </citation>
    <scope>NUCLEOTIDE SEQUENCE [LARGE SCALE GENOMIC DNA]</scope>
    <source>
        <strain evidence="2">MUT 4182</strain>
    </source>
</reference>
<reference evidence="1 2" key="1">
    <citation type="submission" date="2014-04" db="EMBL/GenBank/DDBJ databases">
        <authorList>
            <consortium name="DOE Joint Genome Institute"/>
            <person name="Kuo A."/>
            <person name="Girlanda M."/>
            <person name="Perotto S."/>
            <person name="Kohler A."/>
            <person name="Nagy L.G."/>
            <person name="Floudas D."/>
            <person name="Copeland A."/>
            <person name="Barry K.W."/>
            <person name="Cichocki N."/>
            <person name="Veneault-Fourrey C."/>
            <person name="LaButti K."/>
            <person name="Lindquist E.A."/>
            <person name="Lipzen A."/>
            <person name="Lundell T."/>
            <person name="Morin E."/>
            <person name="Murat C."/>
            <person name="Sun H."/>
            <person name="Tunlid A."/>
            <person name="Henrissat B."/>
            <person name="Grigoriev I.V."/>
            <person name="Hibbett D.S."/>
            <person name="Martin F."/>
            <person name="Nordberg H.P."/>
            <person name="Cantor M.N."/>
            <person name="Hua S.X."/>
        </authorList>
    </citation>
    <scope>NUCLEOTIDE SEQUENCE [LARGE SCALE GENOMIC DNA]</scope>
    <source>
        <strain evidence="1 2">MUT 4182</strain>
    </source>
</reference>
<keyword evidence="2" id="KW-1185">Reference proteome</keyword>
<dbReference type="EMBL" id="KN823047">
    <property type="protein sequence ID" value="KIO25143.1"/>
    <property type="molecule type" value="Genomic_DNA"/>
</dbReference>
<evidence type="ECO:0000313" key="2">
    <source>
        <dbReference type="Proteomes" id="UP000054248"/>
    </source>
</evidence>
<sequence length="71" mass="7670">MSRNESRPCIHKLGQAPLYSTAPQTSLSLSTLTPWSDKVSIQETRCIASPSNFIGQARCSCVVGMRIGDGE</sequence>
<dbReference type="Proteomes" id="UP000054248">
    <property type="component" value="Unassembled WGS sequence"/>
</dbReference>
<evidence type="ECO:0000313" key="1">
    <source>
        <dbReference type="EMBL" id="KIO25143.1"/>
    </source>
</evidence>
<organism evidence="1 2">
    <name type="scientific">Tulasnella calospora MUT 4182</name>
    <dbReference type="NCBI Taxonomy" id="1051891"/>
    <lineage>
        <taxon>Eukaryota</taxon>
        <taxon>Fungi</taxon>
        <taxon>Dikarya</taxon>
        <taxon>Basidiomycota</taxon>
        <taxon>Agaricomycotina</taxon>
        <taxon>Agaricomycetes</taxon>
        <taxon>Cantharellales</taxon>
        <taxon>Tulasnellaceae</taxon>
        <taxon>Tulasnella</taxon>
    </lineage>
</organism>
<dbReference type="HOGENOM" id="CLU_2741897_0_0_1"/>
<accession>A0A0C3KUG4</accession>